<dbReference type="Gene3D" id="3.40.30.10">
    <property type="entry name" value="Glutaredoxin"/>
    <property type="match status" value="1"/>
</dbReference>
<keyword evidence="4 6" id="KW-1015">Disulfide bond</keyword>
<dbReference type="PIRSF" id="PIRSF000077">
    <property type="entry name" value="Thioredoxin"/>
    <property type="match status" value="1"/>
</dbReference>
<keyword evidence="5 6" id="KW-0676">Redox-active center</keyword>
<dbReference type="SUPFAM" id="SSF52833">
    <property type="entry name" value="Thioredoxin-like"/>
    <property type="match status" value="1"/>
</dbReference>
<evidence type="ECO:0000313" key="8">
    <source>
        <dbReference type="EMBL" id="MBB6499087.1"/>
    </source>
</evidence>
<evidence type="ECO:0000256" key="2">
    <source>
        <dbReference type="ARBA" id="ARBA00022448"/>
    </source>
</evidence>
<gene>
    <name evidence="8" type="ORF">HDF25_001228</name>
</gene>
<dbReference type="PROSITE" id="PS51352">
    <property type="entry name" value="THIOREDOXIN_2"/>
    <property type="match status" value="1"/>
</dbReference>
<dbReference type="RefSeq" id="WP_184623809.1">
    <property type="nucleotide sequence ID" value="NZ_JACHCC010000003.1"/>
</dbReference>
<comment type="similarity">
    <text evidence="1">Belongs to the thioredoxin family.</text>
</comment>
<evidence type="ECO:0000313" key="9">
    <source>
        <dbReference type="Proteomes" id="UP000521017"/>
    </source>
</evidence>
<evidence type="ECO:0000256" key="1">
    <source>
        <dbReference type="ARBA" id="ARBA00008987"/>
    </source>
</evidence>
<evidence type="ECO:0000259" key="7">
    <source>
        <dbReference type="PROSITE" id="PS51352"/>
    </source>
</evidence>
<dbReference type="CDD" id="cd02947">
    <property type="entry name" value="TRX_family"/>
    <property type="match status" value="1"/>
</dbReference>
<evidence type="ECO:0000256" key="3">
    <source>
        <dbReference type="ARBA" id="ARBA00022982"/>
    </source>
</evidence>
<reference evidence="8 9" key="1">
    <citation type="submission" date="2020-08" db="EMBL/GenBank/DDBJ databases">
        <title>Genomic Encyclopedia of Type Strains, Phase IV (KMG-V): Genome sequencing to study the core and pangenomes of soil and plant-associated prokaryotes.</title>
        <authorList>
            <person name="Whitman W."/>
        </authorList>
    </citation>
    <scope>NUCLEOTIDE SEQUENCE [LARGE SCALE GENOMIC DNA]</scope>
    <source>
        <strain evidence="8 9">M2T3</strain>
    </source>
</reference>
<dbReference type="InterPro" id="IPR013766">
    <property type="entry name" value="Thioredoxin_domain"/>
</dbReference>
<comment type="caution">
    <text evidence="8">The sequence shown here is derived from an EMBL/GenBank/DDBJ whole genome shotgun (WGS) entry which is preliminary data.</text>
</comment>
<dbReference type="GO" id="GO:0005737">
    <property type="term" value="C:cytoplasm"/>
    <property type="evidence" value="ECO:0007669"/>
    <property type="project" value="TreeGrafter"/>
</dbReference>
<dbReference type="Pfam" id="PF00085">
    <property type="entry name" value="Thioredoxin"/>
    <property type="match status" value="1"/>
</dbReference>
<dbReference type="GO" id="GO:0015035">
    <property type="term" value="F:protein-disulfide reductase activity"/>
    <property type="evidence" value="ECO:0007669"/>
    <property type="project" value="InterPro"/>
</dbReference>
<dbReference type="PANTHER" id="PTHR45663:SF11">
    <property type="entry name" value="GEO12009P1"/>
    <property type="match status" value="1"/>
</dbReference>
<sequence>MSNAENEIQEFTLLQFYADWCQPCKMMMPIVESIKQKQSDWLIIRQIDVDKAQAVASEYHIRSIPAFVVLRNDKEVWRKVGMLSESSFLAELSLLR</sequence>
<evidence type="ECO:0000256" key="6">
    <source>
        <dbReference type="PIRSR" id="PIRSR000077-4"/>
    </source>
</evidence>
<dbReference type="EMBL" id="JACHCC010000003">
    <property type="protein sequence ID" value="MBB6499087.1"/>
    <property type="molecule type" value="Genomic_DNA"/>
</dbReference>
<dbReference type="InterPro" id="IPR036249">
    <property type="entry name" value="Thioredoxin-like_sf"/>
</dbReference>
<organism evidence="8 9">
    <name type="scientific">Pedobacter cryoconitis</name>
    <dbReference type="NCBI Taxonomy" id="188932"/>
    <lineage>
        <taxon>Bacteria</taxon>
        <taxon>Pseudomonadati</taxon>
        <taxon>Bacteroidota</taxon>
        <taxon>Sphingobacteriia</taxon>
        <taxon>Sphingobacteriales</taxon>
        <taxon>Sphingobacteriaceae</taxon>
        <taxon>Pedobacter</taxon>
    </lineage>
</organism>
<feature type="domain" description="Thioredoxin" evidence="7">
    <location>
        <begin position="1"/>
        <end position="96"/>
    </location>
</feature>
<dbReference type="AlphaFoldDB" id="A0A7X0J284"/>
<dbReference type="PANTHER" id="PTHR45663">
    <property type="entry name" value="GEO12009P1"/>
    <property type="match status" value="1"/>
</dbReference>
<evidence type="ECO:0000256" key="5">
    <source>
        <dbReference type="ARBA" id="ARBA00023284"/>
    </source>
</evidence>
<keyword evidence="3" id="KW-0249">Electron transport</keyword>
<accession>A0A7X0J284</accession>
<feature type="disulfide bond" description="Redox-active" evidence="6">
    <location>
        <begin position="21"/>
        <end position="24"/>
    </location>
</feature>
<proteinExistence type="inferred from homology"/>
<dbReference type="Proteomes" id="UP000521017">
    <property type="component" value="Unassembled WGS sequence"/>
</dbReference>
<name>A0A7X0J284_9SPHI</name>
<keyword evidence="2" id="KW-0813">Transport</keyword>
<evidence type="ECO:0000256" key="4">
    <source>
        <dbReference type="ARBA" id="ARBA00023157"/>
    </source>
</evidence>
<protein>
    <submittedName>
        <fullName evidence="8">Thioredoxin 1</fullName>
    </submittedName>
</protein>
<dbReference type="InterPro" id="IPR005746">
    <property type="entry name" value="Thioredoxin"/>
</dbReference>